<reference evidence="1" key="1">
    <citation type="submission" date="2021-01" db="EMBL/GenBank/DDBJ databases">
        <authorList>
            <person name="Corre E."/>
            <person name="Pelletier E."/>
            <person name="Niang G."/>
            <person name="Scheremetjew M."/>
            <person name="Finn R."/>
            <person name="Kale V."/>
            <person name="Holt S."/>
            <person name="Cochrane G."/>
            <person name="Meng A."/>
            <person name="Brown T."/>
            <person name="Cohen L."/>
        </authorList>
    </citation>
    <scope>NUCLEOTIDE SEQUENCE</scope>
    <source>
        <strain evidence="1">CCMP1594</strain>
    </source>
</reference>
<accession>A0A7S4LE68</accession>
<sequence length="103" mass="11024">MVLWNAVKSIDWEGGAEFGCHSVFHISGLKVRTTCPQPQRVGDHNHFPVCTSTLKQAEGAIVQAGVCCPLAPSPQRYSTGYKNAGAQAGCMLPQGTGNEYFVL</sequence>
<dbReference type="AlphaFoldDB" id="A0A7S4LE68"/>
<organism evidence="1">
    <name type="scientific">Eutreptiella gymnastica</name>
    <dbReference type="NCBI Taxonomy" id="73025"/>
    <lineage>
        <taxon>Eukaryota</taxon>
        <taxon>Discoba</taxon>
        <taxon>Euglenozoa</taxon>
        <taxon>Euglenida</taxon>
        <taxon>Spirocuta</taxon>
        <taxon>Euglenophyceae</taxon>
        <taxon>Eutreptiales</taxon>
        <taxon>Eutreptiaceae</taxon>
        <taxon>Eutreptiella</taxon>
    </lineage>
</organism>
<evidence type="ECO:0000313" key="1">
    <source>
        <dbReference type="EMBL" id="CAE0823416.1"/>
    </source>
</evidence>
<name>A0A7S4LE68_9EUGL</name>
<dbReference type="EMBL" id="HBJA01100400">
    <property type="protein sequence ID" value="CAE0823416.1"/>
    <property type="molecule type" value="Transcribed_RNA"/>
</dbReference>
<gene>
    <name evidence="1" type="ORF">EGYM00163_LOCUS34618</name>
</gene>
<proteinExistence type="predicted"/>
<protein>
    <submittedName>
        <fullName evidence="1">Uncharacterized protein</fullName>
    </submittedName>
</protein>